<evidence type="ECO:0000259" key="4">
    <source>
        <dbReference type="SMART" id="SM00470"/>
    </source>
</evidence>
<sequence length="550" mass="60475">MPDVCRSVTFTLQPLERSTPIMETQVIQATEYRNVSLALLNESKTNPRRTFEETALKELADSIRTQGVLSPLLVRPLTEKGFEIIAGARRYRAAQMAETPTVPVRIVNLSDAEALEAQLVENLVRSEIHPMEEAQGFRALLDLEEPKYSIEQIGARVGKSQAFVAARLKLTDLVPSSVDAFYADDIGVGHALLLAKLPADQQEDALKACFKEVYNGASKPARILLPVRNLQFWIDSNILLVLKDAPFNKRDAQLVPAAGSCADCPKRTGHNKLLFGDDLGRHGDRCTDPNCYQAKVSAHVATAIAAKPELVQISTAYGGQKEGSPVLPRNKYTAIRDDKPKSTDEAKRPEFKVCKFTTEAIITEGSDVGTIHKVCANLTCPVHHPQQKPGRDEQRWKADQEKQRKEQAIANTTGLHVLAAIGSAVPVRLLKRDLLFILERLVTVMEENRIETLARQHGIRQKRDDGGIKKAFAAYLHRADEGTLSRALVESGILLAATRGNPSAVLKEAATTYKVDAEAIAVKVKQEFAAKEKAKKTPLPVNKKTAKKAA</sequence>
<gene>
    <name evidence="5" type="ordered locus">AciPR4_2921</name>
</gene>
<feature type="region of interest" description="Disordered" evidence="3">
    <location>
        <begin position="383"/>
        <end position="402"/>
    </location>
</feature>
<dbReference type="GO" id="GO:0007059">
    <property type="term" value="P:chromosome segregation"/>
    <property type="evidence" value="ECO:0007669"/>
    <property type="project" value="TreeGrafter"/>
</dbReference>
<dbReference type="Gene3D" id="1.10.10.2830">
    <property type="match status" value="1"/>
</dbReference>
<protein>
    <submittedName>
        <fullName evidence="5">ParB-like partition protein</fullName>
    </submittedName>
</protein>
<keyword evidence="6" id="KW-1185">Reference proteome</keyword>
<dbReference type="AlphaFoldDB" id="E8V4D3"/>
<organism evidence="5 6">
    <name type="scientific">Terriglobus saanensis (strain ATCC BAA-1853 / DSM 23119 / SP1PR4)</name>
    <dbReference type="NCBI Taxonomy" id="401053"/>
    <lineage>
        <taxon>Bacteria</taxon>
        <taxon>Pseudomonadati</taxon>
        <taxon>Acidobacteriota</taxon>
        <taxon>Terriglobia</taxon>
        <taxon>Terriglobales</taxon>
        <taxon>Acidobacteriaceae</taxon>
        <taxon>Terriglobus</taxon>
    </lineage>
</organism>
<dbReference type="SUPFAM" id="SSF110849">
    <property type="entry name" value="ParB/Sulfiredoxin"/>
    <property type="match status" value="1"/>
</dbReference>
<evidence type="ECO:0000256" key="3">
    <source>
        <dbReference type="SAM" id="MobiDB-lite"/>
    </source>
</evidence>
<name>E8V4D3_TERSS</name>
<dbReference type="NCBIfam" id="TIGR00180">
    <property type="entry name" value="parB_part"/>
    <property type="match status" value="1"/>
</dbReference>
<feature type="domain" description="ParB-like N-terminal" evidence="4">
    <location>
        <begin position="33"/>
        <end position="123"/>
    </location>
</feature>
<dbReference type="KEGG" id="tsa:AciPR4_2921"/>
<dbReference type="InterPro" id="IPR036086">
    <property type="entry name" value="ParB/Sulfiredoxin_sf"/>
</dbReference>
<evidence type="ECO:0000313" key="5">
    <source>
        <dbReference type="EMBL" id="ADV83682.1"/>
    </source>
</evidence>
<dbReference type="FunFam" id="3.90.1530.30:FF:000001">
    <property type="entry name" value="Chromosome partitioning protein ParB"/>
    <property type="match status" value="1"/>
</dbReference>
<evidence type="ECO:0000256" key="2">
    <source>
        <dbReference type="ARBA" id="ARBA00023125"/>
    </source>
</evidence>
<dbReference type="GO" id="GO:0003677">
    <property type="term" value="F:DNA binding"/>
    <property type="evidence" value="ECO:0007669"/>
    <property type="project" value="UniProtKB-KW"/>
</dbReference>
<dbReference type="STRING" id="401053.AciPR4_2921"/>
<dbReference type="InterPro" id="IPR041468">
    <property type="entry name" value="HTH_ParB/Spo0J"/>
</dbReference>
<keyword evidence="2" id="KW-0238">DNA-binding</keyword>
<reference evidence="5 6" key="1">
    <citation type="journal article" date="2012" name="Stand. Genomic Sci.">
        <title>Complete genome sequence of Terriglobus saanensis type strain SP1PR4(T), an Acidobacteria from tundra soil.</title>
        <authorList>
            <person name="Rawat S.R."/>
            <person name="Mannisto M.K."/>
            <person name="Starovoytov V."/>
            <person name="Goodwin L."/>
            <person name="Nolan M."/>
            <person name="Hauser L."/>
            <person name="Land M."/>
            <person name="Davenport K.W."/>
            <person name="Woyke T."/>
            <person name="Haggblom M.M."/>
        </authorList>
    </citation>
    <scope>NUCLEOTIDE SEQUENCE</scope>
    <source>
        <strain evidence="6">ATCC BAA-1853 / DSM 23119 / SP1PR4</strain>
    </source>
</reference>
<dbReference type="Pfam" id="PF02195">
    <property type="entry name" value="ParB_N"/>
    <property type="match status" value="1"/>
</dbReference>
<proteinExistence type="inferred from homology"/>
<evidence type="ECO:0000256" key="1">
    <source>
        <dbReference type="ARBA" id="ARBA00006295"/>
    </source>
</evidence>
<dbReference type="PANTHER" id="PTHR33375:SF7">
    <property type="entry name" value="CHROMOSOME 2-PARTITIONING PROTEIN PARB-RELATED"/>
    <property type="match status" value="1"/>
</dbReference>
<dbReference type="SUPFAM" id="SSF109709">
    <property type="entry name" value="KorB DNA-binding domain-like"/>
    <property type="match status" value="1"/>
</dbReference>
<comment type="similarity">
    <text evidence="1">Belongs to the ParB family.</text>
</comment>
<dbReference type="PANTHER" id="PTHR33375">
    <property type="entry name" value="CHROMOSOME-PARTITIONING PROTEIN PARB-RELATED"/>
    <property type="match status" value="1"/>
</dbReference>
<dbReference type="eggNOG" id="COG1475">
    <property type="taxonomic scope" value="Bacteria"/>
</dbReference>
<dbReference type="InterPro" id="IPR003115">
    <property type="entry name" value="ParB_N"/>
</dbReference>
<accession>E8V4D3</accession>
<dbReference type="GO" id="GO:0005694">
    <property type="term" value="C:chromosome"/>
    <property type="evidence" value="ECO:0007669"/>
    <property type="project" value="TreeGrafter"/>
</dbReference>
<dbReference type="EMBL" id="CP002467">
    <property type="protein sequence ID" value="ADV83682.1"/>
    <property type="molecule type" value="Genomic_DNA"/>
</dbReference>
<feature type="compositionally biased region" description="Basic and acidic residues" evidence="3">
    <location>
        <begin position="389"/>
        <end position="402"/>
    </location>
</feature>
<dbReference type="InterPro" id="IPR050336">
    <property type="entry name" value="Chromosome_partition/occlusion"/>
</dbReference>
<dbReference type="Proteomes" id="UP000006844">
    <property type="component" value="Chromosome"/>
</dbReference>
<dbReference type="SMART" id="SM00470">
    <property type="entry name" value="ParB"/>
    <property type="match status" value="1"/>
</dbReference>
<dbReference type="Pfam" id="PF17762">
    <property type="entry name" value="HTH_ParB"/>
    <property type="match status" value="1"/>
</dbReference>
<dbReference type="Gene3D" id="3.90.1530.30">
    <property type="match status" value="1"/>
</dbReference>
<dbReference type="InterPro" id="IPR004437">
    <property type="entry name" value="ParB/RepB/Spo0J"/>
</dbReference>
<evidence type="ECO:0000313" key="6">
    <source>
        <dbReference type="Proteomes" id="UP000006844"/>
    </source>
</evidence>
<dbReference type="HOGENOM" id="CLU_508779_0_0_0"/>